<feature type="transmembrane region" description="Helical" evidence="1">
    <location>
        <begin position="75"/>
        <end position="108"/>
    </location>
</feature>
<evidence type="ECO:0000313" key="2">
    <source>
        <dbReference type="EMBL" id="RMX01255.1"/>
    </source>
</evidence>
<name>A0A3M6QEG4_9BURK</name>
<organism evidence="2 3">
    <name type="scientific">Allofranklinella schreckenbergeri</name>
    <dbReference type="NCBI Taxonomy" id="1076744"/>
    <lineage>
        <taxon>Bacteria</taxon>
        <taxon>Pseudomonadati</taxon>
        <taxon>Pseudomonadota</taxon>
        <taxon>Betaproteobacteria</taxon>
        <taxon>Burkholderiales</taxon>
        <taxon>Comamonadaceae</taxon>
        <taxon>Allofranklinella</taxon>
    </lineage>
</organism>
<reference evidence="2 3" key="1">
    <citation type="submission" date="2018-10" db="EMBL/GenBank/DDBJ databases">
        <title>Comamonadaceae CDC group NO-1 genome sequencing and assembly.</title>
        <authorList>
            <person name="Bernier A.-M."/>
            <person name="Bernard K."/>
        </authorList>
    </citation>
    <scope>NUCLEOTIDE SEQUENCE [LARGE SCALE GENOMIC DNA]</scope>
    <source>
        <strain evidence="2 3">NML970147</strain>
    </source>
</reference>
<gene>
    <name evidence="2" type="ORF">EBQ26_00240</name>
</gene>
<keyword evidence="1" id="KW-0472">Membrane</keyword>
<evidence type="ECO:0000313" key="3">
    <source>
        <dbReference type="Proteomes" id="UP000267521"/>
    </source>
</evidence>
<dbReference type="AlphaFoldDB" id="A0A3M6QEG4"/>
<dbReference type="EMBL" id="RDQM01000001">
    <property type="protein sequence ID" value="RMX01255.1"/>
    <property type="molecule type" value="Genomic_DNA"/>
</dbReference>
<comment type="caution">
    <text evidence="2">The sequence shown here is derived from an EMBL/GenBank/DDBJ whole genome shotgun (WGS) entry which is preliminary data.</text>
</comment>
<keyword evidence="1" id="KW-1133">Transmembrane helix</keyword>
<protein>
    <submittedName>
        <fullName evidence="2">Uncharacterized protein</fullName>
    </submittedName>
</protein>
<sequence>MSTDGNTGNVEAMHDFSPPPALAGRDEVLVKTAKKIKRVGKILRGVLIAITGLALLLGVVLAVAVFFAARPDVGWWALPLGLLVGLIVGGIVFAALMLLASFGTLIFLLPWARLLASACTKHMKSELSALGLRPDRELFWKEGETLWPNMLAVDTQRRALYLNMFLRDYERLVLCPNEILDVKVERESEIHTTTTHSGGTFSMFSSGIGGDSYFFGHHYGYQSASKSRSKSVEVERAFLEIHYQRACDSAPRWVAIPFGGDRREADSMAIAIRQL</sequence>
<accession>A0A3M6QEG4</accession>
<dbReference type="RefSeq" id="WP_122237026.1">
    <property type="nucleotide sequence ID" value="NZ_RDQM01000001.1"/>
</dbReference>
<keyword evidence="1" id="KW-0812">Transmembrane</keyword>
<feature type="transmembrane region" description="Helical" evidence="1">
    <location>
        <begin position="42"/>
        <end position="69"/>
    </location>
</feature>
<proteinExistence type="predicted"/>
<evidence type="ECO:0000256" key="1">
    <source>
        <dbReference type="SAM" id="Phobius"/>
    </source>
</evidence>
<dbReference type="Proteomes" id="UP000267521">
    <property type="component" value="Unassembled WGS sequence"/>
</dbReference>